<dbReference type="Pfam" id="PF07676">
    <property type="entry name" value="PD40"/>
    <property type="match status" value="1"/>
</dbReference>
<accession>A0A919Q1A4</accession>
<evidence type="ECO:0000313" key="2">
    <source>
        <dbReference type="Proteomes" id="UP000660611"/>
    </source>
</evidence>
<name>A0A919Q1A4_9ACTN</name>
<dbReference type="Gene3D" id="2.120.10.30">
    <property type="entry name" value="TolB, C-terminal domain"/>
    <property type="match status" value="1"/>
</dbReference>
<organism evidence="1 2">
    <name type="scientific">Dactylosporangium siamense</name>
    <dbReference type="NCBI Taxonomy" id="685454"/>
    <lineage>
        <taxon>Bacteria</taxon>
        <taxon>Bacillati</taxon>
        <taxon>Actinomycetota</taxon>
        <taxon>Actinomycetes</taxon>
        <taxon>Micromonosporales</taxon>
        <taxon>Micromonosporaceae</taxon>
        <taxon>Dactylosporangium</taxon>
    </lineage>
</organism>
<protein>
    <submittedName>
        <fullName evidence="1">Uncharacterized protein</fullName>
    </submittedName>
</protein>
<keyword evidence="2" id="KW-1185">Reference proteome</keyword>
<dbReference type="RefSeq" id="WP_345006262.1">
    <property type="nucleotide sequence ID" value="NZ_BAAAVW010000026.1"/>
</dbReference>
<evidence type="ECO:0000313" key="1">
    <source>
        <dbReference type="EMBL" id="GIG52383.1"/>
    </source>
</evidence>
<dbReference type="InterPro" id="IPR011659">
    <property type="entry name" value="WD40"/>
</dbReference>
<dbReference type="Proteomes" id="UP000660611">
    <property type="component" value="Unassembled WGS sequence"/>
</dbReference>
<comment type="caution">
    <text evidence="1">The sequence shown here is derived from an EMBL/GenBank/DDBJ whole genome shotgun (WGS) entry which is preliminary data.</text>
</comment>
<reference evidence="1" key="1">
    <citation type="submission" date="2021-01" db="EMBL/GenBank/DDBJ databases">
        <title>Whole genome shotgun sequence of Dactylosporangium siamense NBRC 106093.</title>
        <authorList>
            <person name="Komaki H."/>
            <person name="Tamura T."/>
        </authorList>
    </citation>
    <scope>NUCLEOTIDE SEQUENCE</scope>
    <source>
        <strain evidence="1">NBRC 106093</strain>
    </source>
</reference>
<dbReference type="InterPro" id="IPR011042">
    <property type="entry name" value="6-blade_b-propeller_TolB-like"/>
</dbReference>
<gene>
    <name evidence="1" type="ORF">Dsi01nite_104240</name>
</gene>
<dbReference type="EMBL" id="BONQ01000178">
    <property type="protein sequence ID" value="GIG52383.1"/>
    <property type="molecule type" value="Genomic_DNA"/>
</dbReference>
<dbReference type="AlphaFoldDB" id="A0A919Q1A4"/>
<sequence length="337" mass="35021">MNSAAPRGSEGRPAGRLLRALLTAAAFVGAAVLPSGCGLVVEPVYVSELAWSPDGYVYFKRDVDDGPGQVWRMRPGGRAEAFLDAKALADPCEGSPAYVSVVRAVGDTALAVGFECLTSQDRLYVVDLRTRVMTPLLTGDDIRDVALDASGARGYVAQQRGNCASVARFGGGALHGLDVRVPALTGEWRLLEGYDASAREHDGLTCGAAGKAVSPASTSDGRTVVMVVTTAPHGSGFQSSSMADRYDWQAGILDGDAVRLVGPTLSGVLRLAVAPDGARVALVRNGEDDGMQVFGLPDGEARAVATKGRVSDPAFSPDGKTIAYCSDETTIRFAAVS</sequence>
<dbReference type="SUPFAM" id="SSF82171">
    <property type="entry name" value="DPP6 N-terminal domain-like"/>
    <property type="match status" value="1"/>
</dbReference>
<proteinExistence type="predicted"/>